<feature type="transmembrane region" description="Helical" evidence="9">
    <location>
        <begin position="102"/>
        <end position="123"/>
    </location>
</feature>
<keyword evidence="7 9" id="KW-0472">Membrane</keyword>
<evidence type="ECO:0000256" key="4">
    <source>
        <dbReference type="ARBA" id="ARBA00022519"/>
    </source>
</evidence>
<dbReference type="PANTHER" id="PTHR35011">
    <property type="entry name" value="2,3-DIKETO-L-GULONATE TRAP TRANSPORTER SMALL PERMEASE PROTEIN YIAM"/>
    <property type="match status" value="1"/>
</dbReference>
<dbReference type="GO" id="GO:0005886">
    <property type="term" value="C:plasma membrane"/>
    <property type="evidence" value="ECO:0007669"/>
    <property type="project" value="UniProtKB-SubCell"/>
</dbReference>
<dbReference type="GO" id="GO:0015740">
    <property type="term" value="P:C4-dicarboxylate transport"/>
    <property type="evidence" value="ECO:0007669"/>
    <property type="project" value="TreeGrafter"/>
</dbReference>
<dbReference type="RefSeq" id="WP_188791622.1">
    <property type="nucleotide sequence ID" value="NZ_BMJV01000008.1"/>
</dbReference>
<evidence type="ECO:0000256" key="3">
    <source>
        <dbReference type="ARBA" id="ARBA00022475"/>
    </source>
</evidence>
<evidence type="ECO:0000313" key="11">
    <source>
        <dbReference type="EMBL" id="GGG82644.1"/>
    </source>
</evidence>
<protein>
    <recommendedName>
        <fullName evidence="9">TRAP transporter small permease protein</fullName>
    </recommendedName>
</protein>
<feature type="transmembrane region" description="Helical" evidence="9">
    <location>
        <begin position="23"/>
        <end position="43"/>
    </location>
</feature>
<comment type="function">
    <text evidence="9">Part of the tripartite ATP-independent periplasmic (TRAP) transport system.</text>
</comment>
<dbReference type="PANTHER" id="PTHR35011:SF10">
    <property type="entry name" value="TRAP TRANSPORTER SMALL PERMEASE PROTEIN"/>
    <property type="match status" value="1"/>
</dbReference>
<evidence type="ECO:0000259" key="10">
    <source>
        <dbReference type="Pfam" id="PF04290"/>
    </source>
</evidence>
<feature type="domain" description="Tripartite ATP-independent periplasmic transporters DctQ component" evidence="10">
    <location>
        <begin position="39"/>
        <end position="171"/>
    </location>
</feature>
<dbReference type="AlphaFoldDB" id="A0A8J2ZMC8"/>
<name>A0A8J2ZMC8_9RHOB</name>
<proteinExistence type="inferred from homology"/>
<keyword evidence="2 9" id="KW-0813">Transport</keyword>
<evidence type="ECO:0000256" key="9">
    <source>
        <dbReference type="RuleBase" id="RU369079"/>
    </source>
</evidence>
<evidence type="ECO:0000256" key="8">
    <source>
        <dbReference type="ARBA" id="ARBA00038436"/>
    </source>
</evidence>
<comment type="caution">
    <text evidence="9">Lacks conserved residue(s) required for the propagation of feature annotation.</text>
</comment>
<keyword evidence="5 9" id="KW-0812">Transmembrane</keyword>
<dbReference type="EMBL" id="BMJV01000008">
    <property type="protein sequence ID" value="GGG82644.1"/>
    <property type="molecule type" value="Genomic_DNA"/>
</dbReference>
<dbReference type="Pfam" id="PF04290">
    <property type="entry name" value="DctQ"/>
    <property type="match status" value="1"/>
</dbReference>
<accession>A0A8J2ZMC8</accession>
<comment type="subunit">
    <text evidence="9">The complex comprises the extracytoplasmic solute receptor protein and the two transmembrane proteins.</text>
</comment>
<evidence type="ECO:0000256" key="7">
    <source>
        <dbReference type="ARBA" id="ARBA00023136"/>
    </source>
</evidence>
<sequence length="182" mass="19090">MTHADAQPGTSRRFDSLIGPIDALTRAANLVAGLALLVIFVLISAEIFARNVLGHSLPYSWDFSAYAMGTAFMMGAGDALRRGAHVRVTAVLEAVPRPAARALEWAACLVGIAACGVLAWALIDMAWLSFDRGSTSSTVVRTPLWMPQGLAATGAALLTLQCVGQALRLARGETLAVAEAID</sequence>
<keyword evidence="6 9" id="KW-1133">Transmembrane helix</keyword>
<dbReference type="GO" id="GO:0022857">
    <property type="term" value="F:transmembrane transporter activity"/>
    <property type="evidence" value="ECO:0007669"/>
    <property type="project" value="UniProtKB-UniRule"/>
</dbReference>
<dbReference type="InterPro" id="IPR055348">
    <property type="entry name" value="DctQ"/>
</dbReference>
<evidence type="ECO:0000313" key="12">
    <source>
        <dbReference type="Proteomes" id="UP000617145"/>
    </source>
</evidence>
<comment type="subcellular location">
    <subcellularLocation>
        <location evidence="1 9">Cell inner membrane</location>
        <topology evidence="1 9">Multi-pass membrane protein</topology>
    </subcellularLocation>
</comment>
<evidence type="ECO:0000256" key="2">
    <source>
        <dbReference type="ARBA" id="ARBA00022448"/>
    </source>
</evidence>
<keyword evidence="12" id="KW-1185">Reference proteome</keyword>
<reference evidence="11" key="1">
    <citation type="journal article" date="2014" name="Int. J. Syst. Evol. Microbiol.">
        <title>Complete genome sequence of Corynebacterium casei LMG S-19264T (=DSM 44701T), isolated from a smear-ripened cheese.</title>
        <authorList>
            <consortium name="US DOE Joint Genome Institute (JGI-PGF)"/>
            <person name="Walter F."/>
            <person name="Albersmeier A."/>
            <person name="Kalinowski J."/>
            <person name="Ruckert C."/>
        </authorList>
    </citation>
    <scope>NUCLEOTIDE SEQUENCE</scope>
    <source>
        <strain evidence="11">CGMCC 1.15762</strain>
    </source>
</reference>
<gene>
    <name evidence="11" type="ORF">GCM10011415_35510</name>
</gene>
<comment type="similarity">
    <text evidence="8 9">Belongs to the TRAP transporter small permease family.</text>
</comment>
<keyword evidence="4 9" id="KW-0997">Cell inner membrane</keyword>
<evidence type="ECO:0000256" key="6">
    <source>
        <dbReference type="ARBA" id="ARBA00022989"/>
    </source>
</evidence>
<reference evidence="11" key="2">
    <citation type="submission" date="2020-09" db="EMBL/GenBank/DDBJ databases">
        <authorList>
            <person name="Sun Q."/>
            <person name="Zhou Y."/>
        </authorList>
    </citation>
    <scope>NUCLEOTIDE SEQUENCE</scope>
    <source>
        <strain evidence="11">CGMCC 1.15762</strain>
    </source>
</reference>
<feature type="transmembrane region" description="Helical" evidence="9">
    <location>
        <begin position="143"/>
        <end position="163"/>
    </location>
</feature>
<keyword evidence="3" id="KW-1003">Cell membrane</keyword>
<comment type="caution">
    <text evidence="11">The sequence shown here is derived from an EMBL/GenBank/DDBJ whole genome shotgun (WGS) entry which is preliminary data.</text>
</comment>
<dbReference type="InterPro" id="IPR007387">
    <property type="entry name" value="TRAP_DctQ"/>
</dbReference>
<evidence type="ECO:0000256" key="5">
    <source>
        <dbReference type="ARBA" id="ARBA00022692"/>
    </source>
</evidence>
<dbReference type="Proteomes" id="UP000617145">
    <property type="component" value="Unassembled WGS sequence"/>
</dbReference>
<evidence type="ECO:0000256" key="1">
    <source>
        <dbReference type="ARBA" id="ARBA00004429"/>
    </source>
</evidence>
<organism evidence="11 12">
    <name type="scientific">Salipiger pallidus</name>
    <dbReference type="NCBI Taxonomy" id="1775170"/>
    <lineage>
        <taxon>Bacteria</taxon>
        <taxon>Pseudomonadati</taxon>
        <taxon>Pseudomonadota</taxon>
        <taxon>Alphaproteobacteria</taxon>
        <taxon>Rhodobacterales</taxon>
        <taxon>Roseobacteraceae</taxon>
        <taxon>Salipiger</taxon>
    </lineage>
</organism>